<dbReference type="Proteomes" id="UP001200557">
    <property type="component" value="Unassembled WGS sequence"/>
</dbReference>
<feature type="transmembrane region" description="Helical" evidence="1">
    <location>
        <begin position="7"/>
        <end position="30"/>
    </location>
</feature>
<sequence length="140" mass="15543">MPRWSKVLLALVAVPTAAFLGFLALIHWGFIDIGLNFSNVSSDAHWEARAEFLQSLEGTECLTADTIRAAAQVRDFVTWDLERDLSWCHRPTGLTDWIGVKIMPGQFMSTVDENAEYFGFDRRGCAVPWESASGTGTTCP</sequence>
<keyword evidence="1" id="KW-0812">Transmembrane</keyword>
<evidence type="ECO:0000256" key="1">
    <source>
        <dbReference type="SAM" id="Phobius"/>
    </source>
</evidence>
<evidence type="ECO:0000313" key="3">
    <source>
        <dbReference type="Proteomes" id="UP001200557"/>
    </source>
</evidence>
<keyword evidence="1" id="KW-1133">Transmembrane helix</keyword>
<dbReference type="EMBL" id="JAKGAQ010000004">
    <property type="protein sequence ID" value="MCF2872410.1"/>
    <property type="molecule type" value="Genomic_DNA"/>
</dbReference>
<evidence type="ECO:0000313" key="2">
    <source>
        <dbReference type="EMBL" id="MCF2872410.1"/>
    </source>
</evidence>
<keyword evidence="1" id="KW-0472">Membrane</keyword>
<dbReference type="RefSeq" id="WP_235226739.1">
    <property type="nucleotide sequence ID" value="NZ_JAKGAQ010000004.1"/>
</dbReference>
<proteinExistence type="predicted"/>
<organism evidence="2 3">
    <name type="scientific">Octadecabacter dasysiphoniae</name>
    <dbReference type="NCBI Taxonomy" id="2909341"/>
    <lineage>
        <taxon>Bacteria</taxon>
        <taxon>Pseudomonadati</taxon>
        <taxon>Pseudomonadota</taxon>
        <taxon>Alphaproteobacteria</taxon>
        <taxon>Rhodobacterales</taxon>
        <taxon>Roseobacteraceae</taxon>
        <taxon>Octadecabacter</taxon>
    </lineage>
</organism>
<gene>
    <name evidence="2" type="ORF">L0664_15150</name>
</gene>
<reference evidence="2 3" key="1">
    <citation type="submission" date="2022-01" db="EMBL/GenBank/DDBJ databases">
        <title>Octadecabacter sp. nov., isolated from a marine alga.</title>
        <authorList>
            <person name="Jin M.S."/>
            <person name="Kim H.M."/>
            <person name="Han D.M."/>
            <person name="Jung J.J."/>
            <person name="Jeon C.O."/>
        </authorList>
    </citation>
    <scope>NUCLEOTIDE SEQUENCE [LARGE SCALE GENOMIC DNA]</scope>
    <source>
        <strain evidence="2 3">G9-8</strain>
    </source>
</reference>
<protein>
    <submittedName>
        <fullName evidence="2">Uncharacterized protein</fullName>
    </submittedName>
</protein>
<keyword evidence="3" id="KW-1185">Reference proteome</keyword>
<comment type="caution">
    <text evidence="2">The sequence shown here is derived from an EMBL/GenBank/DDBJ whole genome shotgun (WGS) entry which is preliminary data.</text>
</comment>
<accession>A0ABS9CYQ7</accession>
<name>A0ABS9CYQ7_9RHOB</name>